<evidence type="ECO:0000313" key="3">
    <source>
        <dbReference type="Proteomes" id="UP000006911"/>
    </source>
</evidence>
<dbReference type="InParanoid" id="D5GEJ4"/>
<organism evidence="2 3">
    <name type="scientific">Tuber melanosporum (strain Mel28)</name>
    <name type="common">Perigord black truffle</name>
    <dbReference type="NCBI Taxonomy" id="656061"/>
    <lineage>
        <taxon>Eukaryota</taxon>
        <taxon>Fungi</taxon>
        <taxon>Dikarya</taxon>
        <taxon>Ascomycota</taxon>
        <taxon>Pezizomycotina</taxon>
        <taxon>Pezizomycetes</taxon>
        <taxon>Pezizales</taxon>
        <taxon>Tuberaceae</taxon>
        <taxon>Tuber</taxon>
    </lineage>
</organism>
<keyword evidence="3" id="KW-1185">Reference proteome</keyword>
<feature type="compositionally biased region" description="Basic and acidic residues" evidence="1">
    <location>
        <begin position="1"/>
        <end position="35"/>
    </location>
</feature>
<evidence type="ECO:0000313" key="2">
    <source>
        <dbReference type="EMBL" id="CAZ82937.1"/>
    </source>
</evidence>
<gene>
    <name evidence="2" type="ORF">GSTUM_00006519001</name>
</gene>
<dbReference type="RefSeq" id="XP_002838746.1">
    <property type="nucleotide sequence ID" value="XM_002838700.1"/>
</dbReference>
<proteinExistence type="predicted"/>
<name>D5GEJ4_TUBMM</name>
<reference evidence="2 3" key="1">
    <citation type="journal article" date="2010" name="Nature">
        <title>Perigord black truffle genome uncovers evolutionary origins and mechanisms of symbiosis.</title>
        <authorList>
            <person name="Martin F."/>
            <person name="Kohler A."/>
            <person name="Murat C."/>
            <person name="Balestrini R."/>
            <person name="Coutinho P.M."/>
            <person name="Jaillon O."/>
            <person name="Montanini B."/>
            <person name="Morin E."/>
            <person name="Noel B."/>
            <person name="Percudani R."/>
            <person name="Porcel B."/>
            <person name="Rubini A."/>
            <person name="Amicucci A."/>
            <person name="Amselem J."/>
            <person name="Anthouard V."/>
            <person name="Arcioni S."/>
            <person name="Artiguenave F."/>
            <person name="Aury J.M."/>
            <person name="Ballario P."/>
            <person name="Bolchi A."/>
            <person name="Brenna A."/>
            <person name="Brun A."/>
            <person name="Buee M."/>
            <person name="Cantarel B."/>
            <person name="Chevalier G."/>
            <person name="Couloux A."/>
            <person name="Da Silva C."/>
            <person name="Denoeud F."/>
            <person name="Duplessis S."/>
            <person name="Ghignone S."/>
            <person name="Hilselberger B."/>
            <person name="Iotti M."/>
            <person name="Marcais B."/>
            <person name="Mello A."/>
            <person name="Miranda M."/>
            <person name="Pacioni G."/>
            <person name="Quesneville H."/>
            <person name="Riccioni C."/>
            <person name="Ruotolo R."/>
            <person name="Splivallo R."/>
            <person name="Stocchi V."/>
            <person name="Tisserant E."/>
            <person name="Viscomi A.R."/>
            <person name="Zambonelli A."/>
            <person name="Zampieri E."/>
            <person name="Henrissat B."/>
            <person name="Lebrun M.H."/>
            <person name="Paolocci F."/>
            <person name="Bonfante P."/>
            <person name="Ottonello S."/>
            <person name="Wincker P."/>
        </authorList>
    </citation>
    <scope>NUCLEOTIDE SEQUENCE [LARGE SCALE GENOMIC DNA]</scope>
    <source>
        <strain evidence="2 3">Mel28</strain>
    </source>
</reference>
<dbReference type="Proteomes" id="UP000006911">
    <property type="component" value="Unassembled WGS sequence"/>
</dbReference>
<sequence>MDCSLIERRSECGGRERIGRGEREEEKPPGEKTRQLEQIAVW</sequence>
<protein>
    <submittedName>
        <fullName evidence="2">(Perigord truffle) hypothetical protein</fullName>
    </submittedName>
</protein>
<accession>D5GEJ4</accession>
<dbReference type="KEGG" id="tml:GSTUM_00006519001"/>
<dbReference type="HOGENOM" id="CLU_3260853_0_0_1"/>
<dbReference type="EMBL" id="FN430175">
    <property type="protein sequence ID" value="CAZ82937.1"/>
    <property type="molecule type" value="Genomic_DNA"/>
</dbReference>
<feature type="region of interest" description="Disordered" evidence="1">
    <location>
        <begin position="1"/>
        <end position="42"/>
    </location>
</feature>
<evidence type="ECO:0000256" key="1">
    <source>
        <dbReference type="SAM" id="MobiDB-lite"/>
    </source>
</evidence>
<dbReference type="AlphaFoldDB" id="D5GEJ4"/>
<dbReference type="GeneID" id="9181568"/>